<dbReference type="NCBIfam" id="TIGR00219">
    <property type="entry name" value="mreC"/>
    <property type="match status" value="1"/>
</dbReference>
<dbReference type="EMBL" id="LT630287">
    <property type="protein sequence ID" value="SFV40820.1"/>
    <property type="molecule type" value="Genomic_DNA"/>
</dbReference>
<dbReference type="InterPro" id="IPR055342">
    <property type="entry name" value="MreC_beta-barrel_core"/>
</dbReference>
<evidence type="ECO:0000256" key="3">
    <source>
        <dbReference type="ARBA" id="ARBA00022960"/>
    </source>
</evidence>
<dbReference type="Pfam" id="PF04085">
    <property type="entry name" value="MreC"/>
    <property type="match status" value="1"/>
</dbReference>
<dbReference type="InterPro" id="IPR042175">
    <property type="entry name" value="Cell/Rod_MreC_2"/>
</dbReference>
<dbReference type="RefSeq" id="WP_010494722.1">
    <property type="nucleotide sequence ID" value="NZ_JQBK01000112.1"/>
</dbReference>
<dbReference type="InterPro" id="IPR007221">
    <property type="entry name" value="MreC"/>
</dbReference>
<dbReference type="Gene3D" id="2.40.10.340">
    <property type="entry name" value="Rod shape-determining protein MreC, domain 1"/>
    <property type="match status" value="1"/>
</dbReference>
<feature type="domain" description="Rod shape-determining protein MreC beta-barrel core" evidence="7">
    <location>
        <begin position="126"/>
        <end position="279"/>
    </location>
</feature>
<dbReference type="Proteomes" id="UP000190935">
    <property type="component" value="Chromosome I"/>
</dbReference>
<dbReference type="GO" id="GO:0008360">
    <property type="term" value="P:regulation of cell shape"/>
    <property type="evidence" value="ECO:0007669"/>
    <property type="project" value="UniProtKB-KW"/>
</dbReference>
<keyword evidence="3 5" id="KW-0133">Cell shape</keyword>
<protein>
    <recommendedName>
        <fullName evidence="2 5">Cell shape-determining protein MreC</fullName>
    </recommendedName>
    <alternativeName>
        <fullName evidence="4 5">Cell shape protein MreC</fullName>
    </alternativeName>
</protein>
<dbReference type="Gene3D" id="2.40.10.350">
    <property type="entry name" value="Rod shape-determining protein MreC, domain 2"/>
    <property type="match status" value="1"/>
</dbReference>
<evidence type="ECO:0000256" key="1">
    <source>
        <dbReference type="ARBA" id="ARBA00009369"/>
    </source>
</evidence>
<evidence type="ECO:0000256" key="6">
    <source>
        <dbReference type="SAM" id="Coils"/>
    </source>
</evidence>
<evidence type="ECO:0000313" key="8">
    <source>
        <dbReference type="EMBL" id="SFV40820.1"/>
    </source>
</evidence>
<evidence type="ECO:0000256" key="5">
    <source>
        <dbReference type="PIRNR" id="PIRNR038471"/>
    </source>
</evidence>
<name>A0A1K1KPM5_9LACO</name>
<dbReference type="GO" id="GO:0005886">
    <property type="term" value="C:plasma membrane"/>
    <property type="evidence" value="ECO:0007669"/>
    <property type="project" value="TreeGrafter"/>
</dbReference>
<dbReference type="OrthoDB" id="9792313at2"/>
<feature type="coiled-coil region" evidence="6">
    <location>
        <begin position="89"/>
        <end position="116"/>
    </location>
</feature>
<gene>
    <name evidence="8" type="ORF">LAC1533_1400</name>
</gene>
<dbReference type="PANTHER" id="PTHR34138">
    <property type="entry name" value="CELL SHAPE-DETERMINING PROTEIN MREC"/>
    <property type="match status" value="1"/>
</dbReference>
<keyword evidence="6" id="KW-0175">Coiled coil</keyword>
<evidence type="ECO:0000259" key="7">
    <source>
        <dbReference type="Pfam" id="PF04085"/>
    </source>
</evidence>
<evidence type="ECO:0000256" key="4">
    <source>
        <dbReference type="ARBA" id="ARBA00032089"/>
    </source>
</evidence>
<reference evidence="9" key="1">
    <citation type="submission" date="2016-11" db="EMBL/GenBank/DDBJ databases">
        <authorList>
            <person name="Papadimitriou K."/>
        </authorList>
    </citation>
    <scope>NUCLEOTIDE SEQUENCE [LARGE SCALE GENOMIC DNA]</scope>
    <source>
        <strain evidence="9">ACA-DC 1533</strain>
    </source>
</reference>
<proteinExistence type="inferred from homology"/>
<evidence type="ECO:0000313" key="9">
    <source>
        <dbReference type="Proteomes" id="UP000190935"/>
    </source>
</evidence>
<comment type="similarity">
    <text evidence="1 5">Belongs to the MreC family.</text>
</comment>
<dbReference type="InterPro" id="IPR042177">
    <property type="entry name" value="Cell/Rod_1"/>
</dbReference>
<organism evidence="8 9">
    <name type="scientific">Ligilactobacillus acidipiscis</name>
    <dbReference type="NCBI Taxonomy" id="89059"/>
    <lineage>
        <taxon>Bacteria</taxon>
        <taxon>Bacillati</taxon>
        <taxon>Bacillota</taxon>
        <taxon>Bacilli</taxon>
        <taxon>Lactobacillales</taxon>
        <taxon>Lactobacillaceae</taxon>
        <taxon>Ligilactobacillus</taxon>
    </lineage>
</organism>
<evidence type="ECO:0000256" key="2">
    <source>
        <dbReference type="ARBA" id="ARBA00013855"/>
    </source>
</evidence>
<comment type="function">
    <text evidence="5">Involved in formation and maintenance of cell shape.</text>
</comment>
<dbReference type="KEGG" id="laca:LAC1533_1400"/>
<dbReference type="PANTHER" id="PTHR34138:SF1">
    <property type="entry name" value="CELL SHAPE-DETERMINING PROTEIN MREC"/>
    <property type="match status" value="1"/>
</dbReference>
<accession>A0A1K1KPM5</accession>
<dbReference type="GeneID" id="95349494"/>
<dbReference type="PIRSF" id="PIRSF038471">
    <property type="entry name" value="MreC"/>
    <property type="match status" value="1"/>
</dbReference>
<dbReference type="AlphaFoldDB" id="A0A1K1KPM5"/>
<sequence>MQKFSFNKRLVVTMIILIIGFLLIAFSISVRNNRKAPIFVQQIGNEAGGIVERVVGVPMNGLGHASDSVKGLYNTYTENKKLKKEVDTIATQKVENQTLKNENKHLKQQLKLNETLSSYSKINAVVLSRTPSSWQDQVVINKGAVAGVKKNDPVVSRKGLVGRVTEVNQTNSKIELLSTSNDSANRFAVRLQGKDGTVINGLITGYSTSKNQLIMGQITSKEKISKGAQITTSGMGGITPQGLLVGKVVRAANDDEGLPAKVYIKPAADFNDLDVVTVARRVD</sequence>